<accession>A0A1H1HUD4</accession>
<dbReference type="EMBL" id="FNKH01000003">
    <property type="protein sequence ID" value="SDR29072.1"/>
    <property type="molecule type" value="Genomic_DNA"/>
</dbReference>
<organism evidence="1 2">
    <name type="scientific">Crystallibacter crystallopoietes</name>
    <dbReference type="NCBI Taxonomy" id="37928"/>
    <lineage>
        <taxon>Bacteria</taxon>
        <taxon>Bacillati</taxon>
        <taxon>Actinomycetota</taxon>
        <taxon>Actinomycetes</taxon>
        <taxon>Micrococcales</taxon>
        <taxon>Micrococcaceae</taxon>
        <taxon>Crystallibacter</taxon>
    </lineage>
</organism>
<dbReference type="STRING" id="37928.SAMN04489742_4667"/>
<keyword evidence="2" id="KW-1185">Reference proteome</keyword>
<dbReference type="KEGG" id="acry:AC20117_22700"/>
<dbReference type="AlphaFoldDB" id="A0A1H1HUD4"/>
<evidence type="ECO:0000313" key="2">
    <source>
        <dbReference type="Proteomes" id="UP000181917"/>
    </source>
</evidence>
<dbReference type="OrthoDB" id="4457881at2"/>
<dbReference type="Proteomes" id="UP000181917">
    <property type="component" value="Unassembled WGS sequence"/>
</dbReference>
<dbReference type="RefSeq" id="WP_074703478.1">
    <property type="nucleotide sequence ID" value="NZ_CP018865.1"/>
</dbReference>
<gene>
    <name evidence="1" type="ORF">SAMN04489742_4667</name>
</gene>
<protein>
    <submittedName>
        <fullName evidence="1">Uncharacterized protein</fullName>
    </submittedName>
</protein>
<proteinExistence type="predicted"/>
<name>A0A1H1HUD4_9MICC</name>
<reference evidence="1 2" key="1">
    <citation type="submission" date="2016-10" db="EMBL/GenBank/DDBJ databases">
        <authorList>
            <person name="de Groot N.N."/>
        </authorList>
    </citation>
    <scope>NUCLEOTIDE SEQUENCE [LARGE SCALE GENOMIC DNA]</scope>
    <source>
        <strain evidence="1 2">DSM 20117</strain>
    </source>
</reference>
<sequence>MTYLTSRAYYKARILLVPLGPSGASLVSTMSDAGLREILVAAPASHPDGVLLHEIDSPADPSIETVSDLAAATDMMVFLGSRLEEIADDFVEVMATAGRNQGTLLAGVLVGIGGWDSEPGSTSMKVLRRELDMLVTVRKADLARDFIEVLKGGTKDAVPGKLFQLPTPGA</sequence>
<evidence type="ECO:0000313" key="1">
    <source>
        <dbReference type="EMBL" id="SDR29072.1"/>
    </source>
</evidence>